<sequence length="93" mass="10743">MSEKDELLAEQLEKLVLYFEKMRLAQYVELLQNPWRLAYVNFLAGLARGLGYGLGITVLLGLVVFLLRQVVMLNLPIISDFIAQIVRMVIQRY</sequence>
<dbReference type="KEGG" id="dbc:MFMK1_001858"/>
<keyword evidence="1" id="KW-1133">Transmembrane helix</keyword>
<accession>A0AAU0UNU9</accession>
<dbReference type="InterPro" id="IPR043723">
    <property type="entry name" value="DUF5665"/>
</dbReference>
<dbReference type="AlphaFoldDB" id="A0AAU0UNU9"/>
<keyword evidence="3" id="KW-1185">Reference proteome</keyword>
<name>A0AAU0UNU9_9FIRM</name>
<organism evidence="2 3">
    <name type="scientific">Metallumcola ferriviriculae</name>
    <dbReference type="NCBI Taxonomy" id="3039180"/>
    <lineage>
        <taxon>Bacteria</taxon>
        <taxon>Bacillati</taxon>
        <taxon>Bacillota</taxon>
        <taxon>Clostridia</taxon>
        <taxon>Neomoorellales</taxon>
        <taxon>Desulfitibacteraceae</taxon>
        <taxon>Metallumcola</taxon>
    </lineage>
</organism>
<keyword evidence="1" id="KW-0812">Transmembrane</keyword>
<evidence type="ECO:0000313" key="3">
    <source>
        <dbReference type="Proteomes" id="UP001329915"/>
    </source>
</evidence>
<proteinExistence type="predicted"/>
<protein>
    <submittedName>
        <fullName evidence="2">DUF5665 domain-containing protein</fullName>
    </submittedName>
</protein>
<dbReference type="SUPFAM" id="SSF111126">
    <property type="entry name" value="Ligand-binding domain in the NO signalling and Golgi transport"/>
    <property type="match status" value="1"/>
</dbReference>
<dbReference type="Proteomes" id="UP001329915">
    <property type="component" value="Chromosome"/>
</dbReference>
<keyword evidence="1" id="KW-0472">Membrane</keyword>
<reference evidence="2 3" key="1">
    <citation type="submission" date="2023-04" db="EMBL/GenBank/DDBJ databases">
        <authorList>
            <person name="Hsu D."/>
        </authorList>
    </citation>
    <scope>NUCLEOTIDE SEQUENCE [LARGE SCALE GENOMIC DNA]</scope>
    <source>
        <strain evidence="2 3">MK1</strain>
    </source>
</reference>
<gene>
    <name evidence="2" type="ORF">MFMK1_001858</name>
</gene>
<dbReference type="Pfam" id="PF18910">
    <property type="entry name" value="DUF5665"/>
    <property type="match status" value="1"/>
</dbReference>
<dbReference type="InterPro" id="IPR024096">
    <property type="entry name" value="NO_sig/Golgi_transp_ligand-bd"/>
</dbReference>
<dbReference type="RefSeq" id="WP_366921458.1">
    <property type="nucleotide sequence ID" value="NZ_CP121694.1"/>
</dbReference>
<feature type="transmembrane region" description="Helical" evidence="1">
    <location>
        <begin position="49"/>
        <end position="67"/>
    </location>
</feature>
<evidence type="ECO:0000313" key="2">
    <source>
        <dbReference type="EMBL" id="WRO22037.1"/>
    </source>
</evidence>
<evidence type="ECO:0000256" key="1">
    <source>
        <dbReference type="SAM" id="Phobius"/>
    </source>
</evidence>
<dbReference type="EMBL" id="CP121694">
    <property type="protein sequence ID" value="WRO22037.1"/>
    <property type="molecule type" value="Genomic_DNA"/>
</dbReference>